<dbReference type="SUPFAM" id="SSF54768">
    <property type="entry name" value="dsRNA-binding domain-like"/>
    <property type="match status" value="2"/>
</dbReference>
<dbReference type="GO" id="GO:0034475">
    <property type="term" value="P:U4 snRNA 3'-end processing"/>
    <property type="evidence" value="ECO:0007669"/>
    <property type="project" value="UniProtKB-ARBA"/>
</dbReference>
<feature type="domain" description="DRBM" evidence="10">
    <location>
        <begin position="479"/>
        <end position="511"/>
    </location>
</feature>
<dbReference type="GO" id="GO:0010468">
    <property type="term" value="P:regulation of gene expression"/>
    <property type="evidence" value="ECO:0007669"/>
    <property type="project" value="TreeGrafter"/>
</dbReference>
<organism evidence="12 13">
    <name type="scientific">Sugiyamaella lignohabitans</name>
    <dbReference type="NCBI Taxonomy" id="796027"/>
    <lineage>
        <taxon>Eukaryota</taxon>
        <taxon>Fungi</taxon>
        <taxon>Dikarya</taxon>
        <taxon>Ascomycota</taxon>
        <taxon>Saccharomycotina</taxon>
        <taxon>Dipodascomycetes</taxon>
        <taxon>Dipodascales</taxon>
        <taxon>Trichomonascaceae</taxon>
        <taxon>Sugiyamaella</taxon>
    </lineage>
</organism>
<sequence length="527" mass="57872">MGKRGLETISGGNSPNDVSSETSENIKLTDLIALDYAMVSIQKHLKTILEVCPGLIDPKAVREASTGTSGQAVEIQNLLGQKRIQLAKKIKLEDCNNKLPRLFYDLVSESSHDSDPASRPNIPDFDIEPYTYKRAKLAKKEKKLKEVEDGNDEAPVSAKKVWPPSLPEIVDKGLENQVFTHKSAVDRSYLSPAEILGVHNERLEFMGDAVLNFVASNLVYEVFPDASEGVLTTMRVMLVKNDTIGEWATMYGLDKKLKTDKGKNEPTNSKVIADTFEAYIAGVYLDPQLGPKVVNQWLSDLFRPSLSRASKDRNAAEPIDKDAKNLLYVQIGSHDMNPEYVPVLERGHGNEREYTVECRINNEVIGVGTGKSIRSAGLLAAMMALKNSPAIEKYSEIRRQSPRTVAPIGGKKNKPQLPDAELSSPDTISDTGLTDEFSDLSASYSEVPGQANSKKAELYAKISSAKWKPIYTTTVSGSEFYSKVVMGSDLMGEGRGSNKKLAEQAAAANALANKSLMKKWTEKKHMG</sequence>
<dbReference type="GO" id="GO:0004525">
    <property type="term" value="F:ribonuclease III activity"/>
    <property type="evidence" value="ECO:0007669"/>
    <property type="project" value="UniProtKB-EC"/>
</dbReference>
<dbReference type="GO" id="GO:0006364">
    <property type="term" value="P:rRNA processing"/>
    <property type="evidence" value="ECO:0007669"/>
    <property type="project" value="InterPro"/>
</dbReference>
<dbReference type="OrthoDB" id="2392202at2759"/>
<feature type="compositionally biased region" description="Polar residues" evidence="9">
    <location>
        <begin position="10"/>
        <end position="22"/>
    </location>
</feature>
<evidence type="ECO:0000256" key="9">
    <source>
        <dbReference type="SAM" id="MobiDB-lite"/>
    </source>
</evidence>
<dbReference type="GO" id="GO:0034963">
    <property type="term" value="P:box C/D sno(s)RNA processing"/>
    <property type="evidence" value="ECO:0007669"/>
    <property type="project" value="UniProtKB-ARBA"/>
</dbReference>
<dbReference type="InterPro" id="IPR011907">
    <property type="entry name" value="RNase_III"/>
</dbReference>
<dbReference type="InterPro" id="IPR044449">
    <property type="entry name" value="Rnt1/Pac1_DSRM_fungi"/>
</dbReference>
<evidence type="ECO:0000256" key="7">
    <source>
        <dbReference type="ARBA" id="ARBA00022884"/>
    </source>
</evidence>
<dbReference type="SMART" id="SM00358">
    <property type="entry name" value="DSRM"/>
    <property type="match status" value="2"/>
</dbReference>
<evidence type="ECO:0000259" key="10">
    <source>
        <dbReference type="PROSITE" id="PS50137"/>
    </source>
</evidence>
<dbReference type="PANTHER" id="PTHR11207">
    <property type="entry name" value="RIBONUCLEASE III"/>
    <property type="match status" value="1"/>
</dbReference>
<reference evidence="12 13" key="1">
    <citation type="submission" date="2016-02" db="EMBL/GenBank/DDBJ databases">
        <title>Complete genome sequence and transcriptome regulation of the pentose utilising yeast Sugiyamaella lignohabitans.</title>
        <authorList>
            <person name="Bellasio M."/>
            <person name="Peymann A."/>
            <person name="Valli M."/>
            <person name="Sipitzky M."/>
            <person name="Graf A."/>
            <person name="Sauer M."/>
            <person name="Marx H."/>
            <person name="Mattanovich D."/>
        </authorList>
    </citation>
    <scope>NUCLEOTIDE SEQUENCE [LARGE SCALE GENOMIC DNA]</scope>
    <source>
        <strain evidence="12 13">CBS 10342</strain>
    </source>
</reference>
<evidence type="ECO:0000256" key="3">
    <source>
        <dbReference type="ARBA" id="ARBA00012177"/>
    </source>
</evidence>
<dbReference type="InterPro" id="IPR014720">
    <property type="entry name" value="dsRBD_dom"/>
</dbReference>
<feature type="domain" description="RNase III" evidence="11">
    <location>
        <begin position="171"/>
        <end position="288"/>
    </location>
</feature>
<dbReference type="KEGG" id="slb:AWJ20_4151"/>
<feature type="region of interest" description="Disordered" evidence="9">
    <location>
        <begin position="1"/>
        <end position="22"/>
    </location>
</feature>
<proteinExistence type="inferred from homology"/>
<evidence type="ECO:0000313" key="13">
    <source>
        <dbReference type="Proteomes" id="UP000189580"/>
    </source>
</evidence>
<accession>A0A167C891</accession>
<gene>
    <name evidence="12" type="primary">RNT1</name>
    <name evidence="12" type="ORF">AWJ20_4151</name>
</gene>
<evidence type="ECO:0000256" key="8">
    <source>
        <dbReference type="PROSITE-ProRule" id="PRU00266"/>
    </source>
</evidence>
<keyword evidence="7 8" id="KW-0694">RNA-binding</keyword>
<dbReference type="Gene3D" id="3.30.160.20">
    <property type="match status" value="2"/>
</dbReference>
<protein>
    <recommendedName>
        <fullName evidence="3">ribonuclease III</fullName>
        <ecNumber evidence="3">3.1.26.3</ecNumber>
    </recommendedName>
</protein>
<evidence type="ECO:0000256" key="6">
    <source>
        <dbReference type="ARBA" id="ARBA00022801"/>
    </source>
</evidence>
<dbReference type="EMBL" id="CP014500">
    <property type="protein sequence ID" value="ANB11345.1"/>
    <property type="molecule type" value="Genomic_DNA"/>
</dbReference>
<keyword evidence="4" id="KW-0540">Nuclease</keyword>
<dbReference type="CDD" id="cd00593">
    <property type="entry name" value="RIBOc"/>
    <property type="match status" value="1"/>
</dbReference>
<keyword evidence="13" id="KW-1185">Reference proteome</keyword>
<dbReference type="InterPro" id="IPR036389">
    <property type="entry name" value="RNase_III_sf"/>
</dbReference>
<name>A0A167C891_9ASCO</name>
<dbReference type="InterPro" id="IPR000999">
    <property type="entry name" value="RNase_III_dom"/>
</dbReference>
<dbReference type="FunFam" id="1.10.1520.10:FF:000001">
    <property type="entry name" value="Ribonuclease 3"/>
    <property type="match status" value="1"/>
</dbReference>
<feature type="region of interest" description="Disordered" evidence="9">
    <location>
        <begin position="402"/>
        <end position="432"/>
    </location>
</feature>
<dbReference type="Gene3D" id="1.10.1520.10">
    <property type="entry name" value="Ribonuclease III domain"/>
    <property type="match status" value="1"/>
</dbReference>
<dbReference type="PROSITE" id="PS50137">
    <property type="entry name" value="DS_RBD"/>
    <property type="match status" value="2"/>
</dbReference>
<dbReference type="PANTHER" id="PTHR11207:SF0">
    <property type="entry name" value="RIBONUCLEASE 3"/>
    <property type="match status" value="1"/>
</dbReference>
<evidence type="ECO:0000256" key="5">
    <source>
        <dbReference type="ARBA" id="ARBA00022759"/>
    </source>
</evidence>
<evidence type="ECO:0000256" key="4">
    <source>
        <dbReference type="ARBA" id="ARBA00022722"/>
    </source>
</evidence>
<dbReference type="GO" id="GO:0030847">
    <property type="term" value="P:termination of RNA polymerase II transcription, exosome-dependent"/>
    <property type="evidence" value="ECO:0007669"/>
    <property type="project" value="UniProtKB-ARBA"/>
</dbReference>
<dbReference type="PROSITE" id="PS50142">
    <property type="entry name" value="RNASE_3_2"/>
    <property type="match status" value="1"/>
</dbReference>
<dbReference type="GeneID" id="30036252"/>
<feature type="domain" description="DRBM" evidence="10">
    <location>
        <begin position="322"/>
        <end position="386"/>
    </location>
</feature>
<keyword evidence="6" id="KW-0378">Hydrolase</keyword>
<evidence type="ECO:0000256" key="1">
    <source>
        <dbReference type="ARBA" id="ARBA00000109"/>
    </source>
</evidence>
<dbReference type="CDD" id="cd19876">
    <property type="entry name" value="DSRM_RNT1p-like"/>
    <property type="match status" value="1"/>
</dbReference>
<comment type="similarity">
    <text evidence="2">Belongs to the ribonuclease III family.</text>
</comment>
<dbReference type="EC" id="3.1.26.3" evidence="3"/>
<evidence type="ECO:0000313" key="12">
    <source>
        <dbReference type="EMBL" id="ANB11345.1"/>
    </source>
</evidence>
<keyword evidence="5" id="KW-0255">Endonuclease</keyword>
<comment type="catalytic activity">
    <reaction evidence="1">
        <text>Endonucleolytic cleavage to 5'-phosphomonoester.</text>
        <dbReference type="EC" id="3.1.26.3"/>
    </reaction>
</comment>
<dbReference type="SMART" id="SM00535">
    <property type="entry name" value="RIBOc"/>
    <property type="match status" value="1"/>
</dbReference>
<dbReference type="Pfam" id="PF00035">
    <property type="entry name" value="dsrm"/>
    <property type="match status" value="2"/>
</dbReference>
<dbReference type="GO" id="GO:0003725">
    <property type="term" value="F:double-stranded RNA binding"/>
    <property type="evidence" value="ECO:0007669"/>
    <property type="project" value="InterPro"/>
</dbReference>
<dbReference type="RefSeq" id="XP_018733822.1">
    <property type="nucleotide sequence ID" value="XM_018881210.1"/>
</dbReference>
<dbReference type="SUPFAM" id="SSF69065">
    <property type="entry name" value="RNase III domain-like"/>
    <property type="match status" value="1"/>
</dbReference>
<evidence type="ECO:0000256" key="2">
    <source>
        <dbReference type="ARBA" id="ARBA00010183"/>
    </source>
</evidence>
<dbReference type="Pfam" id="PF00636">
    <property type="entry name" value="Ribonuclease_3"/>
    <property type="match status" value="1"/>
</dbReference>
<dbReference type="AlphaFoldDB" id="A0A167C891"/>
<dbReference type="Proteomes" id="UP000189580">
    <property type="component" value="Chromosome c"/>
</dbReference>
<evidence type="ECO:0000259" key="11">
    <source>
        <dbReference type="PROSITE" id="PS50142"/>
    </source>
</evidence>
<dbReference type="HAMAP" id="MF_00104">
    <property type="entry name" value="RNase_III"/>
    <property type="match status" value="1"/>
</dbReference>